<dbReference type="InterPro" id="IPR004695">
    <property type="entry name" value="SLAC1/Mae1/Ssu1/TehA"/>
</dbReference>
<evidence type="ECO:0000313" key="6">
    <source>
        <dbReference type="EMBL" id="MFC5911394.1"/>
    </source>
</evidence>
<evidence type="ECO:0000256" key="5">
    <source>
        <dbReference type="SAM" id="Phobius"/>
    </source>
</evidence>
<dbReference type="InterPro" id="IPR038665">
    <property type="entry name" value="Voltage-dep_anion_channel_sf"/>
</dbReference>
<feature type="transmembrane region" description="Helical" evidence="5">
    <location>
        <begin position="39"/>
        <end position="58"/>
    </location>
</feature>
<evidence type="ECO:0000313" key="7">
    <source>
        <dbReference type="Proteomes" id="UP001596174"/>
    </source>
</evidence>
<evidence type="ECO:0000256" key="4">
    <source>
        <dbReference type="ARBA" id="ARBA00023136"/>
    </source>
</evidence>
<dbReference type="EMBL" id="JBHSQJ010000162">
    <property type="protein sequence ID" value="MFC5911394.1"/>
    <property type="molecule type" value="Genomic_DNA"/>
</dbReference>
<dbReference type="RefSeq" id="WP_380590277.1">
    <property type="nucleotide sequence ID" value="NZ_JBHSQJ010000162.1"/>
</dbReference>
<feature type="transmembrane region" description="Helical" evidence="5">
    <location>
        <begin position="161"/>
        <end position="177"/>
    </location>
</feature>
<feature type="transmembrane region" description="Helical" evidence="5">
    <location>
        <begin position="78"/>
        <end position="97"/>
    </location>
</feature>
<feature type="transmembrane region" description="Helical" evidence="5">
    <location>
        <begin position="138"/>
        <end position="154"/>
    </location>
</feature>
<keyword evidence="7" id="KW-1185">Reference proteome</keyword>
<evidence type="ECO:0008006" key="8">
    <source>
        <dbReference type="Google" id="ProtNLM"/>
    </source>
</evidence>
<accession>A0ABW1G9V6</accession>
<comment type="subcellular location">
    <subcellularLocation>
        <location evidence="1">Membrane</location>
        <topology evidence="1">Multi-pass membrane protein</topology>
    </subcellularLocation>
</comment>
<keyword evidence="2 5" id="KW-0812">Transmembrane</keyword>
<organism evidence="6 7">
    <name type="scientific">Streptacidiphilus monticola</name>
    <dbReference type="NCBI Taxonomy" id="2161674"/>
    <lineage>
        <taxon>Bacteria</taxon>
        <taxon>Bacillati</taxon>
        <taxon>Actinomycetota</taxon>
        <taxon>Actinomycetes</taxon>
        <taxon>Kitasatosporales</taxon>
        <taxon>Streptomycetaceae</taxon>
        <taxon>Streptacidiphilus</taxon>
    </lineage>
</organism>
<dbReference type="Proteomes" id="UP001596174">
    <property type="component" value="Unassembled WGS sequence"/>
</dbReference>
<evidence type="ECO:0000256" key="1">
    <source>
        <dbReference type="ARBA" id="ARBA00004141"/>
    </source>
</evidence>
<feature type="transmembrane region" description="Helical" evidence="5">
    <location>
        <begin position="6"/>
        <end position="27"/>
    </location>
</feature>
<dbReference type="Pfam" id="PF03595">
    <property type="entry name" value="SLAC1"/>
    <property type="match status" value="1"/>
</dbReference>
<dbReference type="PANTHER" id="PTHR37955">
    <property type="entry name" value="TELLURITE RESISTANCE PROTEIN TEHA"/>
    <property type="match status" value="1"/>
</dbReference>
<evidence type="ECO:0000256" key="3">
    <source>
        <dbReference type="ARBA" id="ARBA00022989"/>
    </source>
</evidence>
<gene>
    <name evidence="6" type="ORF">ACFP3V_29845</name>
</gene>
<dbReference type="PANTHER" id="PTHR37955:SF1">
    <property type="entry name" value="DEP DOMAIN-CONTAINING PROTEIN"/>
    <property type="match status" value="1"/>
</dbReference>
<name>A0ABW1G9V6_9ACTN</name>
<protein>
    <recommendedName>
        <fullName evidence="8">C4-dicarboxylate ABC transporter</fullName>
    </recommendedName>
</protein>
<sequence length="178" mass="18684">MSAPRIPLNFFGMPFGLAGLAGVWLTAAHQRHAPVAIANVLYVLASAVWLLVVGAYILGARSHRSFRGDLLDPVAAPFASLALITPMLLAAQGLAPYAPSAGKVLVDVFLVLTVLLGGWFTGQWIYAPLDLDKLHPGYFLPTVAGGLVASAAASEVGQRRVGEIMLGLGLICWLIMGP</sequence>
<dbReference type="InterPro" id="IPR052951">
    <property type="entry name" value="Tellurite_res_ion_channel"/>
</dbReference>
<proteinExistence type="predicted"/>
<comment type="caution">
    <text evidence="6">The sequence shown here is derived from an EMBL/GenBank/DDBJ whole genome shotgun (WGS) entry which is preliminary data.</text>
</comment>
<reference evidence="7" key="1">
    <citation type="journal article" date="2019" name="Int. J. Syst. Evol. Microbiol.">
        <title>The Global Catalogue of Microorganisms (GCM) 10K type strain sequencing project: providing services to taxonomists for standard genome sequencing and annotation.</title>
        <authorList>
            <consortium name="The Broad Institute Genomics Platform"/>
            <consortium name="The Broad Institute Genome Sequencing Center for Infectious Disease"/>
            <person name="Wu L."/>
            <person name="Ma J."/>
        </authorList>
    </citation>
    <scope>NUCLEOTIDE SEQUENCE [LARGE SCALE GENOMIC DNA]</scope>
    <source>
        <strain evidence="7">JCM 4816</strain>
    </source>
</reference>
<keyword evidence="4 5" id="KW-0472">Membrane</keyword>
<feature type="transmembrane region" description="Helical" evidence="5">
    <location>
        <begin position="104"/>
        <end position="126"/>
    </location>
</feature>
<keyword evidence="3 5" id="KW-1133">Transmembrane helix</keyword>
<evidence type="ECO:0000256" key="2">
    <source>
        <dbReference type="ARBA" id="ARBA00022692"/>
    </source>
</evidence>
<dbReference type="Gene3D" id="1.50.10.150">
    <property type="entry name" value="Voltage-dependent anion channel"/>
    <property type="match status" value="1"/>
</dbReference>